<evidence type="ECO:0000313" key="8">
    <source>
        <dbReference type="Proteomes" id="UP001642540"/>
    </source>
</evidence>
<protein>
    <recommendedName>
        <fullName evidence="9">Rac GTPase-activating protein 1</fullName>
    </recommendedName>
</protein>
<dbReference type="PROSITE" id="PS50238">
    <property type="entry name" value="RHOGAP"/>
    <property type="match status" value="1"/>
</dbReference>
<feature type="region of interest" description="Disordered" evidence="4">
    <location>
        <begin position="137"/>
        <end position="204"/>
    </location>
</feature>
<dbReference type="CDD" id="cd20821">
    <property type="entry name" value="C1_MgcRacGAP"/>
    <property type="match status" value="1"/>
</dbReference>
<evidence type="ECO:0000256" key="4">
    <source>
        <dbReference type="SAM" id="MobiDB-lite"/>
    </source>
</evidence>
<dbReference type="PANTHER" id="PTHR46199:SF3">
    <property type="entry name" value="RAC GTPASE-ACTIVATING PROTEIN 1"/>
    <property type="match status" value="1"/>
</dbReference>
<keyword evidence="2" id="KW-0862">Zinc</keyword>
<sequence length="645" mass="72530">MTNLSPLSLVFDDLMRHYDQYTNYESSGEFLEFVVNQEECRKKWNNSEEECKRLQSQLQTSSDEISRLERKIVEIRKHLEGKMELINKTELEKARVLDRNNSAKVLLKSYIIDGRMSNDIRERFATVLGILETGERASMSSMKSPAHGLDTISEANSTTDLSMTQSEDDLDLSVARNRRRSKRPSVPQQAVPAKRTRQTSNKQTMEMTSMDQLIAKTIVSFPKDGTVQAVASLETYPSKTTVHEHIQPSAPPMPTSESESDTGGWLGLEKGKSSPAMLIENQQRFSHQIPASSSTQSPRFGRTLSTGGAMATRPHAFCQKTVIKPEMCEPCGKRIKFSKMALKCRDCKATCHPECKEKVPIPCVSTGTPSNKQNQMGTIADYVPAHHPMVPSLIQHCVNEVEIRGLDTVGLYRVPGPEKEVKDLKEKFLRGKGVPNLARYDIHAICGCIKDFLRSLQEPLVGRWMWRDFAVAAELSDAKKRQAEMRRIVDEDLPAPNQDTLAFMLLHMQKVAECPEVKMPVGNLAKVFGPTIVGYSENDLDAATMLKETKKQQMVLDTLLTIPSDFWTKFVRRPQEEGTVYGSGGGSYTRSKGKTLHLKSPYTGHATPMSNKIEKVKNAGKKIYFSDDSPKEVMKTRSHKRTFFD</sequence>
<evidence type="ECO:0000259" key="6">
    <source>
        <dbReference type="PROSITE" id="PS50238"/>
    </source>
</evidence>
<feature type="coiled-coil region" evidence="3">
    <location>
        <begin position="37"/>
        <end position="78"/>
    </location>
</feature>
<feature type="compositionally biased region" description="Polar residues" evidence="4">
    <location>
        <begin position="153"/>
        <end position="165"/>
    </location>
</feature>
<evidence type="ECO:0000256" key="2">
    <source>
        <dbReference type="ARBA" id="ARBA00022833"/>
    </source>
</evidence>
<comment type="caution">
    <text evidence="7">The sequence shown here is derived from an EMBL/GenBank/DDBJ whole genome shotgun (WGS) entry which is preliminary data.</text>
</comment>
<evidence type="ECO:0000313" key="7">
    <source>
        <dbReference type="EMBL" id="CAL8147844.1"/>
    </source>
</evidence>
<evidence type="ECO:0000259" key="5">
    <source>
        <dbReference type="PROSITE" id="PS50081"/>
    </source>
</evidence>
<dbReference type="SMART" id="SM00324">
    <property type="entry name" value="RhoGAP"/>
    <property type="match status" value="1"/>
</dbReference>
<name>A0ABP1S9V4_9HEXA</name>
<dbReference type="SUPFAM" id="SSF57889">
    <property type="entry name" value="Cysteine-rich domain"/>
    <property type="match status" value="1"/>
</dbReference>
<dbReference type="Gene3D" id="1.10.555.10">
    <property type="entry name" value="Rho GTPase activation protein"/>
    <property type="match status" value="1"/>
</dbReference>
<accession>A0ABP1S9V4</accession>
<dbReference type="InterPro" id="IPR046349">
    <property type="entry name" value="C1-like_sf"/>
</dbReference>
<feature type="domain" description="Rho-GAP" evidence="6">
    <location>
        <begin position="377"/>
        <end position="567"/>
    </location>
</feature>
<dbReference type="Pfam" id="PF00620">
    <property type="entry name" value="RhoGAP"/>
    <property type="match status" value="1"/>
</dbReference>
<organism evidence="7 8">
    <name type="scientific">Orchesella dallaii</name>
    <dbReference type="NCBI Taxonomy" id="48710"/>
    <lineage>
        <taxon>Eukaryota</taxon>
        <taxon>Metazoa</taxon>
        <taxon>Ecdysozoa</taxon>
        <taxon>Arthropoda</taxon>
        <taxon>Hexapoda</taxon>
        <taxon>Collembola</taxon>
        <taxon>Entomobryomorpha</taxon>
        <taxon>Entomobryoidea</taxon>
        <taxon>Orchesellidae</taxon>
        <taxon>Orchesellinae</taxon>
        <taxon>Orchesella</taxon>
    </lineage>
</organism>
<dbReference type="EMBL" id="CAXLJM020000166">
    <property type="protein sequence ID" value="CAL8147844.1"/>
    <property type="molecule type" value="Genomic_DNA"/>
</dbReference>
<keyword evidence="8" id="KW-1185">Reference proteome</keyword>
<dbReference type="SMART" id="SM00109">
    <property type="entry name" value="C1"/>
    <property type="match status" value="1"/>
</dbReference>
<keyword evidence="1" id="KW-0479">Metal-binding</keyword>
<dbReference type="Proteomes" id="UP001642540">
    <property type="component" value="Unassembled WGS sequence"/>
</dbReference>
<proteinExistence type="predicted"/>
<feature type="domain" description="Phorbol-ester/DAG-type" evidence="5">
    <location>
        <begin position="314"/>
        <end position="363"/>
    </location>
</feature>
<dbReference type="InterPro" id="IPR000198">
    <property type="entry name" value="RhoGAP_dom"/>
</dbReference>
<dbReference type="PROSITE" id="PS50081">
    <property type="entry name" value="ZF_DAG_PE_2"/>
    <property type="match status" value="1"/>
</dbReference>
<dbReference type="InterPro" id="IPR002219">
    <property type="entry name" value="PKC_DAG/PE"/>
</dbReference>
<evidence type="ECO:0000256" key="3">
    <source>
        <dbReference type="SAM" id="Coils"/>
    </source>
</evidence>
<dbReference type="InterPro" id="IPR008936">
    <property type="entry name" value="Rho_GTPase_activation_prot"/>
</dbReference>
<dbReference type="PROSITE" id="PS00479">
    <property type="entry name" value="ZF_DAG_PE_1"/>
    <property type="match status" value="1"/>
</dbReference>
<evidence type="ECO:0000256" key="1">
    <source>
        <dbReference type="ARBA" id="ARBA00022723"/>
    </source>
</evidence>
<keyword evidence="3" id="KW-0175">Coiled coil</keyword>
<reference evidence="7 8" key="1">
    <citation type="submission" date="2024-08" db="EMBL/GenBank/DDBJ databases">
        <authorList>
            <person name="Cucini C."/>
            <person name="Frati F."/>
        </authorList>
    </citation>
    <scope>NUCLEOTIDE SEQUENCE [LARGE SCALE GENOMIC DNA]</scope>
</reference>
<evidence type="ECO:0008006" key="9">
    <source>
        <dbReference type="Google" id="ProtNLM"/>
    </source>
</evidence>
<dbReference type="CDD" id="cd04382">
    <property type="entry name" value="RhoGAP_MgcRacGAP"/>
    <property type="match status" value="1"/>
</dbReference>
<dbReference type="PANTHER" id="PTHR46199">
    <property type="entry name" value="RAC GTPASE-ACTIVATING PROTEIN 1"/>
    <property type="match status" value="1"/>
</dbReference>
<dbReference type="Gene3D" id="3.30.60.20">
    <property type="match status" value="1"/>
</dbReference>
<dbReference type="SUPFAM" id="SSF48350">
    <property type="entry name" value="GTPase activation domain, GAP"/>
    <property type="match status" value="1"/>
</dbReference>
<dbReference type="Pfam" id="PF00130">
    <property type="entry name" value="C1_1"/>
    <property type="match status" value="1"/>
</dbReference>
<gene>
    <name evidence="7" type="ORF">ODALV1_LOCUS31252</name>
</gene>